<evidence type="ECO:0000256" key="4">
    <source>
        <dbReference type="ARBA" id="ARBA00022989"/>
    </source>
</evidence>
<evidence type="ECO:0000313" key="13">
    <source>
        <dbReference type="EMBL" id="KAK9525084.1"/>
    </source>
</evidence>
<sequence length="201" mass="21534">MGPRSGSRVPSMFPVLLVAWCLALVVPVGCGGNFSSELSDPSPLLDLLGTDPPLGPDHRARAADGEPHLVQETAVKPPSSPERVKSKQVNKPKHKQERKPPSHSSSSNSSLMVRGRPPSPPRCLHDTSIKSAFKYINTVLSCLIFAVGIIGNATMLRIICQNKSMRNGPNALIASLALGDLIYIAIDIPINVYKVQSVRAS</sequence>
<comment type="subcellular location">
    <subcellularLocation>
        <location evidence="1">Cell membrane</location>
        <topology evidence="1">Multi-pass membrane protein</topology>
    </subcellularLocation>
</comment>
<evidence type="ECO:0000256" key="2">
    <source>
        <dbReference type="ARBA" id="ARBA00022475"/>
    </source>
</evidence>
<dbReference type="SUPFAM" id="SSF81321">
    <property type="entry name" value="Family A G protein-coupled receptor-like"/>
    <property type="match status" value="1"/>
</dbReference>
<name>A0AAW1EUW9_ZOAVI</name>
<keyword evidence="11" id="KW-0732">Signal</keyword>
<dbReference type="Gene3D" id="1.20.1070.10">
    <property type="entry name" value="Rhodopsin 7-helix transmembrane proteins"/>
    <property type="match status" value="1"/>
</dbReference>
<dbReference type="InterPro" id="IPR051193">
    <property type="entry name" value="GPCR_endothelin_rcpt"/>
</dbReference>
<feature type="transmembrane region" description="Helical" evidence="10">
    <location>
        <begin position="171"/>
        <end position="193"/>
    </location>
</feature>
<feature type="region of interest" description="Disordered" evidence="9">
    <location>
        <begin position="72"/>
        <end position="123"/>
    </location>
</feature>
<dbReference type="GO" id="GO:0005886">
    <property type="term" value="C:plasma membrane"/>
    <property type="evidence" value="ECO:0007669"/>
    <property type="project" value="UniProtKB-SubCell"/>
</dbReference>
<keyword evidence="14" id="KW-1185">Reference proteome</keyword>
<keyword evidence="3 10" id="KW-0812">Transmembrane</keyword>
<keyword evidence="6 10" id="KW-0472">Membrane</keyword>
<evidence type="ECO:0000256" key="10">
    <source>
        <dbReference type="SAM" id="Phobius"/>
    </source>
</evidence>
<proteinExistence type="predicted"/>
<protein>
    <recommendedName>
        <fullName evidence="12">G-protein coupled receptors family 1 profile domain-containing protein</fullName>
    </recommendedName>
</protein>
<keyword evidence="2" id="KW-1003">Cell membrane</keyword>
<evidence type="ECO:0000256" key="11">
    <source>
        <dbReference type="SAM" id="SignalP"/>
    </source>
</evidence>
<dbReference type="PANTHER" id="PTHR46099">
    <property type="entry name" value="G_PROTEIN_RECEP_F1_2 DOMAIN-CONTAINING PROTEIN"/>
    <property type="match status" value="1"/>
</dbReference>
<dbReference type="GO" id="GO:0042310">
    <property type="term" value="P:vasoconstriction"/>
    <property type="evidence" value="ECO:0007669"/>
    <property type="project" value="InterPro"/>
</dbReference>
<dbReference type="InterPro" id="IPR000276">
    <property type="entry name" value="GPCR_Rhodpsn"/>
</dbReference>
<dbReference type="GO" id="GO:0048066">
    <property type="term" value="P:developmental pigmentation"/>
    <property type="evidence" value="ECO:0007669"/>
    <property type="project" value="TreeGrafter"/>
</dbReference>
<dbReference type="GO" id="GO:0004962">
    <property type="term" value="F:endothelin receptor activity"/>
    <property type="evidence" value="ECO:0007669"/>
    <property type="project" value="InterPro"/>
</dbReference>
<keyword evidence="5" id="KW-0297">G-protein coupled receptor</keyword>
<dbReference type="InterPro" id="IPR017452">
    <property type="entry name" value="GPCR_Rhodpsn_7TM"/>
</dbReference>
<keyword evidence="8" id="KW-0807">Transducer</keyword>
<keyword evidence="4 10" id="KW-1133">Transmembrane helix</keyword>
<dbReference type="EMBL" id="JBCEZU010000145">
    <property type="protein sequence ID" value="KAK9525084.1"/>
    <property type="molecule type" value="Genomic_DNA"/>
</dbReference>
<dbReference type="InterPro" id="IPR000499">
    <property type="entry name" value="Endthln_rcpt"/>
</dbReference>
<dbReference type="GO" id="GO:0008217">
    <property type="term" value="P:regulation of blood pressure"/>
    <property type="evidence" value="ECO:0007669"/>
    <property type="project" value="InterPro"/>
</dbReference>
<dbReference type="PANTHER" id="PTHR46099:SF2">
    <property type="entry name" value="ENDOTHELIN-1 RECEPTOR"/>
    <property type="match status" value="1"/>
</dbReference>
<evidence type="ECO:0000256" key="8">
    <source>
        <dbReference type="ARBA" id="ARBA00023224"/>
    </source>
</evidence>
<feature type="transmembrane region" description="Helical" evidence="10">
    <location>
        <begin position="135"/>
        <end position="159"/>
    </location>
</feature>
<dbReference type="AlphaFoldDB" id="A0AAW1EUW9"/>
<gene>
    <name evidence="13" type="ORF">VZT92_017422</name>
</gene>
<feature type="domain" description="G-protein coupled receptors family 1 profile" evidence="12">
    <location>
        <begin position="151"/>
        <end position="201"/>
    </location>
</feature>
<dbReference type="PROSITE" id="PS50262">
    <property type="entry name" value="G_PROTEIN_RECEP_F1_2"/>
    <property type="match status" value="1"/>
</dbReference>
<feature type="signal peptide" evidence="11">
    <location>
        <begin position="1"/>
        <end position="31"/>
    </location>
</feature>
<evidence type="ECO:0000256" key="7">
    <source>
        <dbReference type="ARBA" id="ARBA00023170"/>
    </source>
</evidence>
<dbReference type="Proteomes" id="UP001488805">
    <property type="component" value="Unassembled WGS sequence"/>
</dbReference>
<dbReference type="PRINTS" id="PR00366">
    <property type="entry name" value="ENDOTHELINR"/>
</dbReference>
<dbReference type="PRINTS" id="PR00237">
    <property type="entry name" value="GPCRRHODOPSN"/>
</dbReference>
<evidence type="ECO:0000256" key="3">
    <source>
        <dbReference type="ARBA" id="ARBA00022692"/>
    </source>
</evidence>
<evidence type="ECO:0000256" key="9">
    <source>
        <dbReference type="SAM" id="MobiDB-lite"/>
    </source>
</evidence>
<evidence type="ECO:0000256" key="5">
    <source>
        <dbReference type="ARBA" id="ARBA00023040"/>
    </source>
</evidence>
<feature type="chain" id="PRO_5043587112" description="G-protein coupled receptors family 1 profile domain-containing protein" evidence="11">
    <location>
        <begin position="32"/>
        <end position="201"/>
    </location>
</feature>
<comment type="caution">
    <text evidence="13">The sequence shown here is derived from an EMBL/GenBank/DDBJ whole genome shotgun (WGS) entry which is preliminary data.</text>
</comment>
<feature type="region of interest" description="Disordered" evidence="9">
    <location>
        <begin position="45"/>
        <end position="64"/>
    </location>
</feature>
<feature type="compositionally biased region" description="Basic residues" evidence="9">
    <location>
        <begin position="86"/>
        <end position="97"/>
    </location>
</feature>
<evidence type="ECO:0000256" key="6">
    <source>
        <dbReference type="ARBA" id="ARBA00023136"/>
    </source>
</evidence>
<dbReference type="GO" id="GO:0048484">
    <property type="term" value="P:enteric nervous system development"/>
    <property type="evidence" value="ECO:0007669"/>
    <property type="project" value="InterPro"/>
</dbReference>
<evidence type="ECO:0000256" key="1">
    <source>
        <dbReference type="ARBA" id="ARBA00004651"/>
    </source>
</evidence>
<evidence type="ECO:0000313" key="14">
    <source>
        <dbReference type="Proteomes" id="UP001488805"/>
    </source>
</evidence>
<evidence type="ECO:0000259" key="12">
    <source>
        <dbReference type="PROSITE" id="PS50262"/>
    </source>
</evidence>
<reference evidence="13 14" key="1">
    <citation type="journal article" date="2024" name="Genome Biol. Evol.">
        <title>Chromosome-level genome assembly of the viviparous eelpout Zoarces viviparus.</title>
        <authorList>
            <person name="Fuhrmann N."/>
            <person name="Brasseur M.V."/>
            <person name="Bakowski C.E."/>
            <person name="Podsiadlowski L."/>
            <person name="Prost S."/>
            <person name="Krehenwinkel H."/>
            <person name="Mayer C."/>
        </authorList>
    </citation>
    <scope>NUCLEOTIDE SEQUENCE [LARGE SCALE GENOMIC DNA]</scope>
    <source>
        <strain evidence="13">NO-MEL_2022_Ind0_liver</strain>
    </source>
</reference>
<accession>A0AAW1EUW9</accession>
<keyword evidence="7" id="KW-0675">Receptor</keyword>
<organism evidence="13 14">
    <name type="scientific">Zoarces viviparus</name>
    <name type="common">Viviparous eelpout</name>
    <name type="synonym">Blennius viviparus</name>
    <dbReference type="NCBI Taxonomy" id="48416"/>
    <lineage>
        <taxon>Eukaryota</taxon>
        <taxon>Metazoa</taxon>
        <taxon>Chordata</taxon>
        <taxon>Craniata</taxon>
        <taxon>Vertebrata</taxon>
        <taxon>Euteleostomi</taxon>
        <taxon>Actinopterygii</taxon>
        <taxon>Neopterygii</taxon>
        <taxon>Teleostei</taxon>
        <taxon>Neoteleostei</taxon>
        <taxon>Acanthomorphata</taxon>
        <taxon>Eupercaria</taxon>
        <taxon>Perciformes</taxon>
        <taxon>Cottioidei</taxon>
        <taxon>Zoarcales</taxon>
        <taxon>Zoarcidae</taxon>
        <taxon>Zoarcinae</taxon>
        <taxon>Zoarces</taxon>
    </lineage>
</organism>